<dbReference type="OrthoDB" id="10523127at2759"/>
<dbReference type="Proteomes" id="UP000283530">
    <property type="component" value="Unassembled WGS sequence"/>
</dbReference>
<evidence type="ECO:0000256" key="1">
    <source>
        <dbReference type="SAM" id="MobiDB-lite"/>
    </source>
</evidence>
<name>A0A443NH05_9MAGN</name>
<evidence type="ECO:0000313" key="3">
    <source>
        <dbReference type="Proteomes" id="UP000283530"/>
    </source>
</evidence>
<dbReference type="EMBL" id="QPKB01000002">
    <property type="protein sequence ID" value="RWR77817.1"/>
    <property type="molecule type" value="Genomic_DNA"/>
</dbReference>
<sequence>MLVQQISNRSEEPIIKQTSDNSGETSMQEPWWERAGSQLTDGYGLPSIRRNKLSKAHHICRSVVARQKMKPELKLLQEECLNHALK</sequence>
<keyword evidence="3" id="KW-1185">Reference proteome</keyword>
<accession>A0A443NH05</accession>
<gene>
    <name evidence="2" type="ORF">CKAN_00632100</name>
</gene>
<organism evidence="2 3">
    <name type="scientific">Cinnamomum micranthum f. kanehirae</name>
    <dbReference type="NCBI Taxonomy" id="337451"/>
    <lineage>
        <taxon>Eukaryota</taxon>
        <taxon>Viridiplantae</taxon>
        <taxon>Streptophyta</taxon>
        <taxon>Embryophyta</taxon>
        <taxon>Tracheophyta</taxon>
        <taxon>Spermatophyta</taxon>
        <taxon>Magnoliopsida</taxon>
        <taxon>Magnoliidae</taxon>
        <taxon>Laurales</taxon>
        <taxon>Lauraceae</taxon>
        <taxon>Cinnamomum</taxon>
    </lineage>
</organism>
<feature type="region of interest" description="Disordered" evidence="1">
    <location>
        <begin position="1"/>
        <end position="30"/>
    </location>
</feature>
<proteinExistence type="predicted"/>
<reference evidence="2 3" key="1">
    <citation type="journal article" date="2019" name="Nat. Plants">
        <title>Stout camphor tree genome fills gaps in understanding of flowering plant genome evolution.</title>
        <authorList>
            <person name="Chaw S.M."/>
            <person name="Liu Y.C."/>
            <person name="Wu Y.W."/>
            <person name="Wang H.Y."/>
            <person name="Lin C.I."/>
            <person name="Wu C.S."/>
            <person name="Ke H.M."/>
            <person name="Chang L.Y."/>
            <person name="Hsu C.Y."/>
            <person name="Yang H.T."/>
            <person name="Sudianto E."/>
            <person name="Hsu M.H."/>
            <person name="Wu K.P."/>
            <person name="Wang L.N."/>
            <person name="Leebens-Mack J.H."/>
            <person name="Tsai I.J."/>
        </authorList>
    </citation>
    <scope>NUCLEOTIDE SEQUENCE [LARGE SCALE GENOMIC DNA]</scope>
    <source>
        <strain evidence="3">cv. Chaw 1501</strain>
        <tissue evidence="2">Young leaves</tissue>
    </source>
</reference>
<evidence type="ECO:0000313" key="2">
    <source>
        <dbReference type="EMBL" id="RWR77817.1"/>
    </source>
</evidence>
<feature type="compositionally biased region" description="Polar residues" evidence="1">
    <location>
        <begin position="16"/>
        <end position="28"/>
    </location>
</feature>
<protein>
    <submittedName>
        <fullName evidence="2">Uncharacterized protein</fullName>
    </submittedName>
</protein>
<comment type="caution">
    <text evidence="2">The sequence shown here is derived from an EMBL/GenBank/DDBJ whole genome shotgun (WGS) entry which is preliminary data.</text>
</comment>
<dbReference type="AlphaFoldDB" id="A0A443NH05"/>